<dbReference type="GO" id="GO:0043138">
    <property type="term" value="F:3'-5' DNA helicase activity"/>
    <property type="evidence" value="ECO:0007669"/>
    <property type="project" value="UniProtKB-EC"/>
</dbReference>
<protein>
    <recommendedName>
        <fullName evidence="3">DNA 3'-5' helicase</fullName>
        <ecNumber evidence="3">5.6.2.4</ecNumber>
    </recommendedName>
</protein>
<dbReference type="GO" id="GO:0000724">
    <property type="term" value="P:double-strand break repair via homologous recombination"/>
    <property type="evidence" value="ECO:0007669"/>
    <property type="project" value="TreeGrafter"/>
</dbReference>
<comment type="similarity">
    <text evidence="1">Belongs to the helicase family. RecQ subfamily.</text>
</comment>
<dbReference type="InterPro" id="IPR027417">
    <property type="entry name" value="P-loop_NTPase"/>
</dbReference>
<evidence type="ECO:0000256" key="2">
    <source>
        <dbReference type="ARBA" id="ARBA00034617"/>
    </source>
</evidence>
<dbReference type="Pfam" id="PF00271">
    <property type="entry name" value="Helicase_C"/>
    <property type="match status" value="1"/>
</dbReference>
<dbReference type="InterPro" id="IPR001650">
    <property type="entry name" value="Helicase_C-like"/>
</dbReference>
<organism evidence="5 6">
    <name type="scientific">Astrephomene gubernaculifera</name>
    <dbReference type="NCBI Taxonomy" id="47775"/>
    <lineage>
        <taxon>Eukaryota</taxon>
        <taxon>Viridiplantae</taxon>
        <taxon>Chlorophyta</taxon>
        <taxon>core chlorophytes</taxon>
        <taxon>Chlorophyceae</taxon>
        <taxon>CS clade</taxon>
        <taxon>Chlamydomonadales</taxon>
        <taxon>Astrephomenaceae</taxon>
        <taxon>Astrephomene</taxon>
    </lineage>
</organism>
<dbReference type="Proteomes" id="UP001054857">
    <property type="component" value="Unassembled WGS sequence"/>
</dbReference>
<gene>
    <name evidence="5" type="ORF">Agub_g12462</name>
</gene>
<dbReference type="SMART" id="SM00490">
    <property type="entry name" value="HELICc"/>
    <property type="match status" value="1"/>
</dbReference>
<dbReference type="Gene3D" id="3.40.50.300">
    <property type="entry name" value="P-loop containing nucleotide triphosphate hydrolases"/>
    <property type="match status" value="1"/>
</dbReference>
<dbReference type="GO" id="GO:0005737">
    <property type="term" value="C:cytoplasm"/>
    <property type="evidence" value="ECO:0007669"/>
    <property type="project" value="TreeGrafter"/>
</dbReference>
<comment type="caution">
    <text evidence="5">The sequence shown here is derived from an EMBL/GenBank/DDBJ whole genome shotgun (WGS) entry which is preliminary data.</text>
</comment>
<dbReference type="AlphaFoldDB" id="A0AAD3DY98"/>
<dbReference type="SUPFAM" id="SSF52540">
    <property type="entry name" value="P-loop containing nucleoside triphosphate hydrolases"/>
    <property type="match status" value="1"/>
</dbReference>
<feature type="non-terminal residue" evidence="5">
    <location>
        <position position="1"/>
    </location>
</feature>
<dbReference type="EC" id="5.6.2.4" evidence="3"/>
<dbReference type="GO" id="GO:0005694">
    <property type="term" value="C:chromosome"/>
    <property type="evidence" value="ECO:0007669"/>
    <property type="project" value="TreeGrafter"/>
</dbReference>
<evidence type="ECO:0000259" key="4">
    <source>
        <dbReference type="PROSITE" id="PS51194"/>
    </source>
</evidence>
<accession>A0AAD3DY98</accession>
<comment type="catalytic activity">
    <reaction evidence="2">
        <text>Couples ATP hydrolysis with the unwinding of duplex DNA by translocating in the 3'-5' direction.</text>
        <dbReference type="EC" id="5.6.2.4"/>
    </reaction>
</comment>
<sequence>EQRKREVLRRWQADEIPVVVATIAFGMGIDKAGVRLVVHLNLPRSLEGFYQEAGRAGRDGRPAESVLFYSLEARTRMDFILRKDQEKKEADKKNKKGKEG</sequence>
<dbReference type="PANTHER" id="PTHR13710">
    <property type="entry name" value="DNA HELICASE RECQ FAMILY MEMBER"/>
    <property type="match status" value="1"/>
</dbReference>
<feature type="domain" description="Helicase C-terminal" evidence="4">
    <location>
        <begin position="1"/>
        <end position="99"/>
    </location>
</feature>
<dbReference type="EMBL" id="BMAR01000036">
    <property type="protein sequence ID" value="GFR50275.1"/>
    <property type="molecule type" value="Genomic_DNA"/>
</dbReference>
<reference evidence="5 6" key="1">
    <citation type="journal article" date="2021" name="Sci. Rep.">
        <title>Genome sequencing of the multicellular alga Astrephomene provides insights into convergent evolution of germ-soma differentiation.</title>
        <authorList>
            <person name="Yamashita S."/>
            <person name="Yamamoto K."/>
            <person name="Matsuzaki R."/>
            <person name="Suzuki S."/>
            <person name="Yamaguchi H."/>
            <person name="Hirooka S."/>
            <person name="Minakuchi Y."/>
            <person name="Miyagishima S."/>
            <person name="Kawachi M."/>
            <person name="Toyoda A."/>
            <person name="Nozaki H."/>
        </authorList>
    </citation>
    <scope>NUCLEOTIDE SEQUENCE [LARGE SCALE GENOMIC DNA]</scope>
    <source>
        <strain evidence="5 6">NIES-4017</strain>
    </source>
</reference>
<dbReference type="PANTHER" id="PTHR13710:SF155">
    <property type="entry name" value="ATP-DEPENDENT DNA HELICASE Q-LIKE 3"/>
    <property type="match status" value="1"/>
</dbReference>
<evidence type="ECO:0000256" key="3">
    <source>
        <dbReference type="ARBA" id="ARBA00034808"/>
    </source>
</evidence>
<evidence type="ECO:0000313" key="6">
    <source>
        <dbReference type="Proteomes" id="UP001054857"/>
    </source>
</evidence>
<dbReference type="PROSITE" id="PS51194">
    <property type="entry name" value="HELICASE_CTER"/>
    <property type="match status" value="1"/>
</dbReference>
<keyword evidence="6" id="KW-1185">Reference proteome</keyword>
<proteinExistence type="inferred from homology"/>
<name>A0AAD3DY98_9CHLO</name>
<evidence type="ECO:0000256" key="1">
    <source>
        <dbReference type="ARBA" id="ARBA00005446"/>
    </source>
</evidence>
<dbReference type="GO" id="GO:0009378">
    <property type="term" value="F:four-way junction helicase activity"/>
    <property type="evidence" value="ECO:0007669"/>
    <property type="project" value="TreeGrafter"/>
</dbReference>
<evidence type="ECO:0000313" key="5">
    <source>
        <dbReference type="EMBL" id="GFR50275.1"/>
    </source>
</evidence>
<feature type="non-terminal residue" evidence="5">
    <location>
        <position position="100"/>
    </location>
</feature>